<evidence type="ECO:0000313" key="3">
    <source>
        <dbReference type="EMBL" id="GKV02691.1"/>
    </source>
</evidence>
<feature type="compositionally biased region" description="Polar residues" evidence="2">
    <location>
        <begin position="148"/>
        <end position="179"/>
    </location>
</feature>
<feature type="coiled-coil region" evidence="1">
    <location>
        <begin position="38"/>
        <end position="73"/>
    </location>
</feature>
<comment type="caution">
    <text evidence="3">The sequence shown here is derived from an EMBL/GenBank/DDBJ whole genome shotgun (WGS) entry which is preliminary data.</text>
</comment>
<evidence type="ECO:0000256" key="2">
    <source>
        <dbReference type="SAM" id="MobiDB-lite"/>
    </source>
</evidence>
<feature type="region of interest" description="Disordered" evidence="2">
    <location>
        <begin position="333"/>
        <end position="364"/>
    </location>
</feature>
<sequence>MASPYFDHCQKLFITPPQASSYVNPLYDEKATADSESIKSLAERIADFAEESKRLHEERLRRLEENLKVCKLNLPELKTPQPKSEVFMEDSKKCHAATSPGTLKQFCKSQNVTKMPIVSEGQTTLRSESNPMITVGGHESQLQCVVQSQQHHAALEATSTSMPPSHSKSAKTNTSNSPLTPGRHKPTQVKYPFKVVSLKRGVISSLGGQPSQIEQQRLQDLIANEVHKAIKKEVARFVPLQPDVNPSIQSMLPQQKHVCKPRLPQRFADSLPKATQVVHASQWQQPPGRQKFIWVEKKKHNAASQEANQNLVNAIVSPKTSAKCVPFKSNDSKAAKELNVSSKTISLGSETEDEETTGSDELKG</sequence>
<dbReference type="Proteomes" id="UP001054252">
    <property type="component" value="Unassembled WGS sequence"/>
</dbReference>
<dbReference type="EMBL" id="BPVZ01000019">
    <property type="protein sequence ID" value="GKV02691.1"/>
    <property type="molecule type" value="Genomic_DNA"/>
</dbReference>
<reference evidence="3 4" key="1">
    <citation type="journal article" date="2021" name="Commun. Biol.">
        <title>The genome of Shorea leprosula (Dipterocarpaceae) highlights the ecological relevance of drought in aseasonal tropical rainforests.</title>
        <authorList>
            <person name="Ng K.K.S."/>
            <person name="Kobayashi M.J."/>
            <person name="Fawcett J.A."/>
            <person name="Hatakeyama M."/>
            <person name="Paape T."/>
            <person name="Ng C.H."/>
            <person name="Ang C.C."/>
            <person name="Tnah L.H."/>
            <person name="Lee C.T."/>
            <person name="Nishiyama T."/>
            <person name="Sese J."/>
            <person name="O'Brien M.J."/>
            <person name="Copetti D."/>
            <person name="Mohd Noor M.I."/>
            <person name="Ong R.C."/>
            <person name="Putra M."/>
            <person name="Sireger I.Z."/>
            <person name="Indrioko S."/>
            <person name="Kosugi Y."/>
            <person name="Izuno A."/>
            <person name="Isagi Y."/>
            <person name="Lee S.L."/>
            <person name="Shimizu K.K."/>
        </authorList>
    </citation>
    <scope>NUCLEOTIDE SEQUENCE [LARGE SCALE GENOMIC DNA]</scope>
    <source>
        <strain evidence="3">214</strain>
    </source>
</reference>
<organism evidence="3 4">
    <name type="scientific">Rubroshorea leprosula</name>
    <dbReference type="NCBI Taxonomy" id="152421"/>
    <lineage>
        <taxon>Eukaryota</taxon>
        <taxon>Viridiplantae</taxon>
        <taxon>Streptophyta</taxon>
        <taxon>Embryophyta</taxon>
        <taxon>Tracheophyta</taxon>
        <taxon>Spermatophyta</taxon>
        <taxon>Magnoliopsida</taxon>
        <taxon>eudicotyledons</taxon>
        <taxon>Gunneridae</taxon>
        <taxon>Pentapetalae</taxon>
        <taxon>rosids</taxon>
        <taxon>malvids</taxon>
        <taxon>Malvales</taxon>
        <taxon>Dipterocarpaceae</taxon>
        <taxon>Rubroshorea</taxon>
    </lineage>
</organism>
<name>A0AAV5ILA3_9ROSI</name>
<protein>
    <submittedName>
        <fullName evidence="3">Uncharacterized protein</fullName>
    </submittedName>
</protein>
<keyword evidence="4" id="KW-1185">Reference proteome</keyword>
<evidence type="ECO:0000313" key="4">
    <source>
        <dbReference type="Proteomes" id="UP001054252"/>
    </source>
</evidence>
<dbReference type="AlphaFoldDB" id="A0AAV5ILA3"/>
<accession>A0AAV5ILA3</accession>
<keyword evidence="1" id="KW-0175">Coiled coil</keyword>
<proteinExistence type="predicted"/>
<evidence type="ECO:0000256" key="1">
    <source>
        <dbReference type="SAM" id="Coils"/>
    </source>
</evidence>
<gene>
    <name evidence="3" type="ORF">SLEP1_g15089</name>
</gene>
<feature type="region of interest" description="Disordered" evidence="2">
    <location>
        <begin position="148"/>
        <end position="187"/>
    </location>
</feature>